<evidence type="ECO:0000313" key="1">
    <source>
        <dbReference type="EMBL" id="TKF25474.1"/>
    </source>
</evidence>
<dbReference type="EMBL" id="SYUV01000109">
    <property type="protein sequence ID" value="TKF25474.1"/>
    <property type="molecule type" value="Genomic_DNA"/>
</dbReference>
<protein>
    <submittedName>
        <fullName evidence="1">Uncharacterized protein</fullName>
    </submittedName>
</protein>
<dbReference type="AlphaFoldDB" id="A0A4U1YVI0"/>
<organism evidence="1 2">
    <name type="scientific">Vibrio kanaloae</name>
    <dbReference type="NCBI Taxonomy" id="170673"/>
    <lineage>
        <taxon>Bacteria</taxon>
        <taxon>Pseudomonadati</taxon>
        <taxon>Pseudomonadota</taxon>
        <taxon>Gammaproteobacteria</taxon>
        <taxon>Vibrionales</taxon>
        <taxon>Vibrionaceae</taxon>
        <taxon>Vibrio</taxon>
    </lineage>
</organism>
<dbReference type="Proteomes" id="UP000307574">
    <property type="component" value="Unassembled WGS sequence"/>
</dbReference>
<evidence type="ECO:0000313" key="2">
    <source>
        <dbReference type="Proteomes" id="UP000307574"/>
    </source>
</evidence>
<reference evidence="1 2" key="1">
    <citation type="submission" date="2019-04" db="EMBL/GenBank/DDBJ databases">
        <title>A reverse ecology approach based on a biological definition of microbial populations.</title>
        <authorList>
            <person name="Arevalo P."/>
            <person name="Vaninsberghe D."/>
            <person name="Elsherbini J."/>
            <person name="Gore J."/>
            <person name="Polz M."/>
        </authorList>
    </citation>
    <scope>NUCLEOTIDE SEQUENCE [LARGE SCALE GENOMIC DNA]</scope>
    <source>
        <strain evidence="1 2">10N.261.46.F4</strain>
    </source>
</reference>
<sequence length="212" mass="23759">MILNIIKRNRKYFAAETASKHKCKLLIDSNSENLELGEHCLAVEDISVRSKYGTDLIYKLSASTEAQAEQGIASLKSDYNSLLVEECRWLGGTWDKEQNAWIFPGFVSDEVEELDEIYNSAPITVEITAIEEIREYGKGIEFLGRPLCRAFGRDSGARIDSDIALISGYATSGGSHKNWATILNEDSVLRLQVPSAILEIHQDDRFDVKIIK</sequence>
<dbReference type="RefSeq" id="WP_136981438.1">
    <property type="nucleotide sequence ID" value="NZ_SYUV01000109.1"/>
</dbReference>
<gene>
    <name evidence="1" type="ORF">FCV50_22245</name>
</gene>
<name>A0A4U1YVI0_9VIBR</name>
<comment type="caution">
    <text evidence="1">The sequence shown here is derived from an EMBL/GenBank/DDBJ whole genome shotgun (WGS) entry which is preliminary data.</text>
</comment>
<accession>A0A4U1YVI0</accession>
<proteinExistence type="predicted"/>